<dbReference type="Gene3D" id="3.20.110.20">
    <property type="match status" value="1"/>
</dbReference>
<evidence type="ECO:0000256" key="1">
    <source>
        <dbReference type="ARBA" id="ARBA00006821"/>
    </source>
</evidence>
<protein>
    <submittedName>
        <fullName evidence="4">Alpha-amylase</fullName>
    </submittedName>
</protein>
<evidence type="ECO:0000256" key="2">
    <source>
        <dbReference type="ARBA" id="ARBA00023277"/>
    </source>
</evidence>
<keyword evidence="2" id="KW-0119">Carbohydrate metabolism</keyword>
<dbReference type="AlphaFoldDB" id="A0A7J3X8G1"/>
<dbReference type="InterPro" id="IPR052046">
    <property type="entry name" value="GH57_Enzymes"/>
</dbReference>
<dbReference type="InterPro" id="IPR011330">
    <property type="entry name" value="Glyco_hydro/deAcase_b/a-brl"/>
</dbReference>
<dbReference type="GO" id="GO:0005975">
    <property type="term" value="P:carbohydrate metabolic process"/>
    <property type="evidence" value="ECO:0007669"/>
    <property type="project" value="InterPro"/>
</dbReference>
<sequence>MKDVVLLFEVHQPLRISKYFRSKLRELVARGEKIAPETLERLYFDEELNRRILERVSKRCYLPANSVLLQQLEHFKSYGKKFKVSFSLSGVFVEQARRWAPEVVESFRALASTGLVEFLDQTYYHSLACFVSEEELEEQVREHRAMMRDVFGVEPTAVENTEFIYNNRVACLFDRMGFRVVVTEGVERVLGWRSPNYLYKARGCGIRVLMRNYRLSDDIGFRFASRGWSEYPLTADKYSAWLAAAPGDVIVVAVDYETFGEHFPAETGIFEFLRWLPGEVLKWEHLRFSTPSEVAEAKPVRDEIDVPEGQTISWADIEKDSSAWLGNDMQRDSFQRLRELWHAARALPNRGWARVWKLLSTSDHFYYMSTKGGGSGEVHAYFSHYPSAVAAYANYLDVLADFETRVFEALAACDKARLRYAWARSVPPGQEFVFYWGDGSPTGSVARSALELQRAVAELPARAAHYHLQRGDFASWFEFVVGDSELARRLRGLRTESEDESKGVLLKLLEERRREIFGEAC</sequence>
<dbReference type="Pfam" id="PF03065">
    <property type="entry name" value="Glyco_hydro_57"/>
    <property type="match status" value="1"/>
</dbReference>
<gene>
    <name evidence="4" type="ORF">ENM88_06885</name>
</gene>
<organism evidence="4">
    <name type="scientific">Thermofilum pendens</name>
    <dbReference type="NCBI Taxonomy" id="2269"/>
    <lineage>
        <taxon>Archaea</taxon>
        <taxon>Thermoproteota</taxon>
        <taxon>Thermoprotei</taxon>
        <taxon>Thermofilales</taxon>
        <taxon>Thermofilaceae</taxon>
        <taxon>Thermofilum</taxon>
    </lineage>
</organism>
<comment type="similarity">
    <text evidence="1">Belongs to the glycosyl hydrolase 57 family.</text>
</comment>
<dbReference type="CDD" id="cd10795">
    <property type="entry name" value="GH57N_MJA1_like"/>
    <property type="match status" value="1"/>
</dbReference>
<dbReference type="PANTHER" id="PTHR36306">
    <property type="entry name" value="ALPHA-AMYLASE-RELATED-RELATED"/>
    <property type="match status" value="1"/>
</dbReference>
<dbReference type="InterPro" id="IPR004300">
    <property type="entry name" value="Glyco_hydro_57_N"/>
</dbReference>
<dbReference type="PANTHER" id="PTHR36306:SF1">
    <property type="entry name" value="ALPHA-AMYLASE-RELATED"/>
    <property type="match status" value="1"/>
</dbReference>
<accession>A0A7J3X8G1</accession>
<evidence type="ECO:0000259" key="3">
    <source>
        <dbReference type="Pfam" id="PF03065"/>
    </source>
</evidence>
<dbReference type="GO" id="GO:0003824">
    <property type="term" value="F:catalytic activity"/>
    <property type="evidence" value="ECO:0007669"/>
    <property type="project" value="InterPro"/>
</dbReference>
<evidence type="ECO:0000313" key="4">
    <source>
        <dbReference type="EMBL" id="HHP05450.1"/>
    </source>
</evidence>
<dbReference type="EMBL" id="DRZM01000202">
    <property type="protein sequence ID" value="HHP05450.1"/>
    <property type="molecule type" value="Genomic_DNA"/>
</dbReference>
<comment type="caution">
    <text evidence="4">The sequence shown here is derived from an EMBL/GenBank/DDBJ whole genome shotgun (WGS) entry which is preliminary data.</text>
</comment>
<dbReference type="SUPFAM" id="SSF88713">
    <property type="entry name" value="Glycoside hydrolase/deacetylase"/>
    <property type="match status" value="1"/>
</dbReference>
<reference evidence="4" key="1">
    <citation type="journal article" date="2020" name="mSystems">
        <title>Genome- and Community-Level Interaction Insights into Carbon Utilization and Element Cycling Functions of Hydrothermarchaeota in Hydrothermal Sediment.</title>
        <authorList>
            <person name="Zhou Z."/>
            <person name="Liu Y."/>
            <person name="Xu W."/>
            <person name="Pan J."/>
            <person name="Luo Z.H."/>
            <person name="Li M."/>
        </authorList>
    </citation>
    <scope>NUCLEOTIDE SEQUENCE [LARGE SCALE GENOMIC DNA]</scope>
    <source>
        <strain evidence="4">SpSt-1125</strain>
    </source>
</reference>
<proteinExistence type="inferred from homology"/>
<feature type="domain" description="Glycoside hydrolase family 57 N-terminal" evidence="3">
    <location>
        <begin position="6"/>
        <end position="307"/>
    </location>
</feature>
<name>A0A7J3X8G1_THEPE</name>